<dbReference type="SMART" id="SM00448">
    <property type="entry name" value="REC"/>
    <property type="match status" value="1"/>
</dbReference>
<evidence type="ECO:0000313" key="10">
    <source>
        <dbReference type="Proteomes" id="UP000035100"/>
    </source>
</evidence>
<dbReference type="GO" id="GO:0032993">
    <property type="term" value="C:protein-DNA complex"/>
    <property type="evidence" value="ECO:0007669"/>
    <property type="project" value="TreeGrafter"/>
</dbReference>
<protein>
    <submittedName>
        <fullName evidence="9">Response regulator</fullName>
    </submittedName>
</protein>
<keyword evidence="5" id="KW-0804">Transcription</keyword>
<keyword evidence="2" id="KW-0902">Two-component regulatory system</keyword>
<name>A0A0D0NLN6_9RHOB</name>
<feature type="modified residue" description="4-aspartylphosphate" evidence="6">
    <location>
        <position position="54"/>
    </location>
</feature>
<dbReference type="GO" id="GO:0000156">
    <property type="term" value="F:phosphorelay response regulator activity"/>
    <property type="evidence" value="ECO:0007669"/>
    <property type="project" value="TreeGrafter"/>
</dbReference>
<evidence type="ECO:0000256" key="1">
    <source>
        <dbReference type="ARBA" id="ARBA00022553"/>
    </source>
</evidence>
<dbReference type="InterPro" id="IPR011006">
    <property type="entry name" value="CheY-like_superfamily"/>
</dbReference>
<dbReference type="PROSITE" id="PS50110">
    <property type="entry name" value="RESPONSE_REGULATORY"/>
    <property type="match status" value="1"/>
</dbReference>
<dbReference type="SUPFAM" id="SSF52172">
    <property type="entry name" value="CheY-like"/>
    <property type="match status" value="1"/>
</dbReference>
<gene>
    <name evidence="9" type="ORF">Wenmar_02255</name>
</gene>
<feature type="region of interest" description="Disordered" evidence="7">
    <location>
        <begin position="257"/>
        <end position="310"/>
    </location>
</feature>
<dbReference type="eggNOG" id="COG0745">
    <property type="taxonomic scope" value="Bacteria"/>
</dbReference>
<evidence type="ECO:0000256" key="5">
    <source>
        <dbReference type="ARBA" id="ARBA00023163"/>
    </source>
</evidence>
<organism evidence="9 10">
    <name type="scientific">Wenxinia marina DSM 24838</name>
    <dbReference type="NCBI Taxonomy" id="1123501"/>
    <lineage>
        <taxon>Bacteria</taxon>
        <taxon>Pseudomonadati</taxon>
        <taxon>Pseudomonadota</taxon>
        <taxon>Alphaproteobacteria</taxon>
        <taxon>Rhodobacterales</taxon>
        <taxon>Roseobacteraceae</taxon>
        <taxon>Wenxinia</taxon>
    </lineage>
</organism>
<evidence type="ECO:0000256" key="2">
    <source>
        <dbReference type="ARBA" id="ARBA00023012"/>
    </source>
</evidence>
<keyword evidence="1 6" id="KW-0597">Phosphoprotein</keyword>
<dbReference type="Pfam" id="PF00072">
    <property type="entry name" value="Response_reg"/>
    <property type="match status" value="1"/>
</dbReference>
<evidence type="ECO:0000256" key="6">
    <source>
        <dbReference type="PROSITE-ProRule" id="PRU00169"/>
    </source>
</evidence>
<dbReference type="EMBL" id="AONG01000010">
    <property type="protein sequence ID" value="KIQ69185.1"/>
    <property type="molecule type" value="Genomic_DNA"/>
</dbReference>
<evidence type="ECO:0000256" key="3">
    <source>
        <dbReference type="ARBA" id="ARBA00023015"/>
    </source>
</evidence>
<dbReference type="RefSeq" id="WP_018303740.1">
    <property type="nucleotide sequence ID" value="NZ_KB902300.1"/>
</dbReference>
<evidence type="ECO:0000259" key="8">
    <source>
        <dbReference type="PROSITE" id="PS50110"/>
    </source>
</evidence>
<dbReference type="GO" id="GO:0005829">
    <property type="term" value="C:cytosol"/>
    <property type="evidence" value="ECO:0007669"/>
    <property type="project" value="TreeGrafter"/>
</dbReference>
<proteinExistence type="predicted"/>
<feature type="domain" description="Response regulatory" evidence="8">
    <location>
        <begin position="2"/>
        <end position="121"/>
    </location>
</feature>
<dbReference type="InterPro" id="IPR039420">
    <property type="entry name" value="WalR-like"/>
</dbReference>
<dbReference type="PANTHER" id="PTHR48111">
    <property type="entry name" value="REGULATOR OF RPOS"/>
    <property type="match status" value="1"/>
</dbReference>
<keyword evidence="3" id="KW-0805">Transcription regulation</keyword>
<feature type="compositionally biased region" description="Polar residues" evidence="7">
    <location>
        <begin position="257"/>
        <end position="284"/>
    </location>
</feature>
<dbReference type="Proteomes" id="UP000035100">
    <property type="component" value="Unassembled WGS sequence"/>
</dbReference>
<dbReference type="GO" id="GO:0000976">
    <property type="term" value="F:transcription cis-regulatory region binding"/>
    <property type="evidence" value="ECO:0007669"/>
    <property type="project" value="TreeGrafter"/>
</dbReference>
<dbReference type="GO" id="GO:0006355">
    <property type="term" value="P:regulation of DNA-templated transcription"/>
    <property type="evidence" value="ECO:0007669"/>
    <property type="project" value="TreeGrafter"/>
</dbReference>
<sequence>MKILLVDDDPLIRSVLVEALRHSGYTDVTEVDSAEEAVRTIAGSGLQFDCFLVDLRMPGADGDILCRWLRGLAMYKTTPIIMITAARHEDEISLAFESGASDYLTKPLDLGEFAEKVRRIDGAFPAGEKRSTDRAANGAGPVHFEPARMLGGVPREIDFVSMENYLRRISASNAADVELFAVAIRDAARLNFVCSSTEYADLLRQVAHAVARQVGPDDCFIAHKGDGTLVCVSRRHDRPKLQWRGVESAIQRQVENVSVPSSGSDSIGLSIQMSEPQDVSSRTGEQAVEAMRRAAADAERSDRPVASPAG</sequence>
<reference evidence="9 10" key="1">
    <citation type="submission" date="2013-01" db="EMBL/GenBank/DDBJ databases">
        <authorList>
            <person name="Fiebig A."/>
            <person name="Goeker M."/>
            <person name="Klenk H.-P.P."/>
        </authorList>
    </citation>
    <scope>NUCLEOTIDE SEQUENCE [LARGE SCALE GENOMIC DNA]</scope>
    <source>
        <strain evidence="9 10">DSM 24838</strain>
    </source>
</reference>
<evidence type="ECO:0000313" key="9">
    <source>
        <dbReference type="EMBL" id="KIQ69185.1"/>
    </source>
</evidence>
<dbReference type="Gene3D" id="3.40.50.2300">
    <property type="match status" value="1"/>
</dbReference>
<dbReference type="InterPro" id="IPR001789">
    <property type="entry name" value="Sig_transdc_resp-reg_receiver"/>
</dbReference>
<feature type="compositionally biased region" description="Basic and acidic residues" evidence="7">
    <location>
        <begin position="290"/>
        <end position="303"/>
    </location>
</feature>
<comment type="caution">
    <text evidence="9">The sequence shown here is derived from an EMBL/GenBank/DDBJ whole genome shotgun (WGS) entry which is preliminary data.</text>
</comment>
<accession>A0A0D0NLN6</accession>
<dbReference type="AlphaFoldDB" id="A0A0D0NLN6"/>
<keyword evidence="4" id="KW-0238">DNA-binding</keyword>
<evidence type="ECO:0000256" key="7">
    <source>
        <dbReference type="SAM" id="MobiDB-lite"/>
    </source>
</evidence>
<evidence type="ECO:0000256" key="4">
    <source>
        <dbReference type="ARBA" id="ARBA00023125"/>
    </source>
</evidence>
<keyword evidence="10" id="KW-1185">Reference proteome</keyword>
<dbReference type="PANTHER" id="PTHR48111:SF1">
    <property type="entry name" value="TWO-COMPONENT RESPONSE REGULATOR ORR33"/>
    <property type="match status" value="1"/>
</dbReference>
<dbReference type="STRING" id="1123501.Wenmar_02255"/>
<dbReference type="CDD" id="cd00156">
    <property type="entry name" value="REC"/>
    <property type="match status" value="1"/>
</dbReference>